<feature type="region of interest" description="Disordered" evidence="1">
    <location>
        <begin position="54"/>
        <end position="81"/>
    </location>
</feature>
<evidence type="ECO:0000256" key="1">
    <source>
        <dbReference type="SAM" id="MobiDB-lite"/>
    </source>
</evidence>
<dbReference type="Proteomes" id="UP000120576">
    <property type="component" value="Genome"/>
</dbReference>
<proteinExistence type="predicted"/>
<dbReference type="EMBL" id="DQ665652">
    <property type="protein sequence ID" value="ABG25605.1"/>
    <property type="molecule type" value="Genomic_DNA"/>
</dbReference>
<name>Q14VW3_9VIRU</name>
<feature type="compositionally biased region" description="Polar residues" evidence="1">
    <location>
        <begin position="60"/>
        <end position="80"/>
    </location>
</feature>
<dbReference type="RefSeq" id="YP_656651.1">
    <property type="nucleotide sequence ID" value="NC_008210.1"/>
</dbReference>
<reference evidence="2 3" key="1">
    <citation type="journal article" date="2006" name="J. Gen. Virol.">
        <title>Genome sequences of two frog herpesviruses.</title>
        <authorList>
            <person name="Davison A.J."/>
            <person name="Cunningham C."/>
            <person name="Sauerbier W."/>
            <person name="McKinnell R.G."/>
        </authorList>
    </citation>
    <scope>NUCLEOTIDE SEQUENCE [LARGE SCALE GENOMIC DNA]</scope>
    <source>
        <strain evidence="2">ATCC VR-568</strain>
    </source>
</reference>
<organism evidence="2 3">
    <name type="scientific">Ranid herpesvirus 2</name>
    <dbReference type="NCBI Taxonomy" id="389214"/>
    <lineage>
        <taxon>Viruses</taxon>
        <taxon>Duplodnaviria</taxon>
        <taxon>Heunggongvirae</taxon>
        <taxon>Peploviricota</taxon>
        <taxon>Herviviricetes</taxon>
        <taxon>Herpesvirales</taxon>
        <taxon>Alloherpesviridae</taxon>
        <taxon>Batravirus</taxon>
        <taxon>Batravirus ranidallo2</taxon>
    </lineage>
</organism>
<evidence type="ECO:0000313" key="2">
    <source>
        <dbReference type="EMBL" id="ABG25605.1"/>
    </source>
</evidence>
<dbReference type="KEGG" id="vg:5179471"/>
<keyword evidence="3" id="KW-1185">Reference proteome</keyword>
<accession>Q14VW3</accession>
<dbReference type="GeneID" id="5179471"/>
<evidence type="ECO:0000313" key="3">
    <source>
        <dbReference type="Proteomes" id="UP000120576"/>
    </source>
</evidence>
<protein>
    <submittedName>
        <fullName evidence="2">ORF143</fullName>
    </submittedName>
</protein>
<sequence>MFCKTPPLFFLCLLILHKIIMAGGYAKPSCSDTNYLMADYVEETMNIFLQSLEEEEKKQSAQQDNPTHFLSPGTQQQSNPADCLPGHMDASEMVHAGGTHAMLPYAALNCGYTRFPGETSYMYFLRPTPYHFLPDPETFVFCNGALELCPGLARALYGRDLPAVRLQILTDGECMFDVATGGPMKLNDLFNCHGAYVPDAVNLKINALAFVMYALRILHSARYHGGLTGPRYAIDRHSTYNIKSWVAALHPFQPWCVQELENFILSMAVCSYTTPEQYVYFTQMCWLSGIYLLLKILFFHFSFPLCRLYRMELCHRLKILFGVSDNSHMSPDLLMANINTYEECILAMTKCSPVLDSHTLWRLGVPLTHQIPEYANPDVFTEMLTQLVCVENVCLAPLHTMRTKHCFYYRYGDCMPPMRDGELDASVIPNVLSSALGQQDCTSLHTKEEHSEQQG</sequence>